<comment type="pathway">
    <text evidence="7">Protein modification; protein glycosylation.</text>
</comment>
<dbReference type="EMBL" id="JAVRJZ010000003">
    <property type="protein sequence ID" value="KAK2724925.1"/>
    <property type="molecule type" value="Genomic_DNA"/>
</dbReference>
<keyword evidence="3 7" id="KW-0812">Transmembrane</keyword>
<evidence type="ECO:0000256" key="4">
    <source>
        <dbReference type="ARBA" id="ARBA00022824"/>
    </source>
</evidence>
<keyword evidence="4 7" id="KW-0256">Endoplasmic reticulum</keyword>
<dbReference type="GO" id="GO:0006506">
    <property type="term" value="P:GPI anchor biosynthetic process"/>
    <property type="evidence" value="ECO:0007669"/>
    <property type="project" value="TreeGrafter"/>
</dbReference>
<comment type="similarity">
    <text evidence="2 7">Belongs to the DPM3 family.</text>
</comment>
<dbReference type="GO" id="GO:0033185">
    <property type="term" value="C:dolichol-phosphate-mannose synthase complex"/>
    <property type="evidence" value="ECO:0007669"/>
    <property type="project" value="TreeGrafter"/>
</dbReference>
<comment type="function">
    <text evidence="7">Stabilizer subunit of the dolichol-phosphate mannose (DPM) synthase complex; tethers catalytic subunit to the ER.</text>
</comment>
<evidence type="ECO:0000313" key="9">
    <source>
        <dbReference type="Proteomes" id="UP001187531"/>
    </source>
</evidence>
<reference evidence="8" key="1">
    <citation type="submission" date="2023-07" db="EMBL/GenBank/DDBJ databases">
        <title>Chromosome-level genome assembly of Artemia franciscana.</title>
        <authorList>
            <person name="Jo E."/>
        </authorList>
    </citation>
    <scope>NUCLEOTIDE SEQUENCE</scope>
    <source>
        <tissue evidence="8">Whole body</tissue>
    </source>
</reference>
<keyword evidence="6 7" id="KW-0472">Membrane</keyword>
<sequence length="108" mass="12033">MQFLSGFTKMTKLMQWLFGSLVVLAPWTSIVTAGISVGAGLPVVLAGILSNIILLFPFYVAVVFVVISAFIVIWRTYNFNDCKEAEIELQRQIEEAKADLLLKGFVFD</sequence>
<comment type="caution">
    <text evidence="8">The sequence shown here is derived from an EMBL/GenBank/DDBJ whole genome shotgun (WGS) entry which is preliminary data.</text>
</comment>
<protein>
    <recommendedName>
        <fullName evidence="7">Dolichol-phosphate mannosyltransferase subunit 3</fullName>
    </recommendedName>
</protein>
<evidence type="ECO:0000256" key="7">
    <source>
        <dbReference type="RuleBase" id="RU365085"/>
    </source>
</evidence>
<dbReference type="InterPro" id="IPR013174">
    <property type="entry name" value="DPM3"/>
</dbReference>
<accession>A0AA88IAI9</accession>
<name>A0AA88IAI9_ARTSF</name>
<evidence type="ECO:0000256" key="2">
    <source>
        <dbReference type="ARBA" id="ARBA00010430"/>
    </source>
</evidence>
<evidence type="ECO:0000256" key="5">
    <source>
        <dbReference type="ARBA" id="ARBA00022989"/>
    </source>
</evidence>
<organism evidence="8 9">
    <name type="scientific">Artemia franciscana</name>
    <name type="common">Brine shrimp</name>
    <name type="synonym">Artemia sanfranciscana</name>
    <dbReference type="NCBI Taxonomy" id="6661"/>
    <lineage>
        <taxon>Eukaryota</taxon>
        <taxon>Metazoa</taxon>
        <taxon>Ecdysozoa</taxon>
        <taxon>Arthropoda</taxon>
        <taxon>Crustacea</taxon>
        <taxon>Branchiopoda</taxon>
        <taxon>Anostraca</taxon>
        <taxon>Artemiidae</taxon>
        <taxon>Artemia</taxon>
    </lineage>
</organism>
<dbReference type="GO" id="GO:0005789">
    <property type="term" value="C:endoplasmic reticulum membrane"/>
    <property type="evidence" value="ECO:0007669"/>
    <property type="project" value="UniProtKB-SubCell"/>
</dbReference>
<feature type="transmembrane region" description="Helical" evidence="7">
    <location>
        <begin position="43"/>
        <end position="74"/>
    </location>
</feature>
<comment type="subunit">
    <text evidence="7">Component of the dolichol-phosphate mannose (DPM) synthase complex.</text>
</comment>
<dbReference type="Proteomes" id="UP001187531">
    <property type="component" value="Unassembled WGS sequence"/>
</dbReference>
<evidence type="ECO:0000256" key="6">
    <source>
        <dbReference type="ARBA" id="ARBA00023136"/>
    </source>
</evidence>
<evidence type="ECO:0000256" key="1">
    <source>
        <dbReference type="ARBA" id="ARBA00004477"/>
    </source>
</evidence>
<evidence type="ECO:0000313" key="8">
    <source>
        <dbReference type="EMBL" id="KAK2724925.1"/>
    </source>
</evidence>
<proteinExistence type="inferred from homology"/>
<keyword evidence="9" id="KW-1185">Reference proteome</keyword>
<dbReference type="Pfam" id="PF08285">
    <property type="entry name" value="DPM3"/>
    <property type="match status" value="1"/>
</dbReference>
<keyword evidence="5 7" id="KW-1133">Transmembrane helix</keyword>
<dbReference type="PANTHER" id="PTHR16433">
    <property type="entry name" value="DOLICHOL-PHOSPHATE MANNOSYLTRANSFERASE SUBUNIT 3"/>
    <property type="match status" value="1"/>
</dbReference>
<comment type="subcellular location">
    <subcellularLocation>
        <location evidence="1 7">Endoplasmic reticulum membrane</location>
        <topology evidence="1 7">Multi-pass membrane protein</topology>
    </subcellularLocation>
</comment>
<gene>
    <name evidence="8" type="ORF">QYM36_001398</name>
</gene>
<comment type="caution">
    <text evidence="7">Lacks conserved residue(s) required for the propagation of feature annotation.</text>
</comment>
<dbReference type="PANTHER" id="PTHR16433:SF0">
    <property type="entry name" value="DOLICHOL-PHOSPHATE MANNOSYLTRANSFERASE SUBUNIT 3"/>
    <property type="match status" value="1"/>
</dbReference>
<evidence type="ECO:0000256" key="3">
    <source>
        <dbReference type="ARBA" id="ARBA00022692"/>
    </source>
</evidence>
<dbReference type="AlphaFoldDB" id="A0AA88IAI9"/>